<sequence length="109" mass="12141">MICLQRVSALVAHRRLDVVGYADLIAMLRDGEWQWGDDQFWVEPTDDDDMPAQTWSVLDGEEISATLVDSLESAARKGCALALHALDLIYAPGEDDEPEVGSSYWNSKE</sequence>
<evidence type="ECO:0000313" key="1">
    <source>
        <dbReference type="EMBL" id="MBK1643900.1"/>
    </source>
</evidence>
<dbReference type="Proteomes" id="UP001138802">
    <property type="component" value="Unassembled WGS sequence"/>
</dbReference>
<dbReference type="RefSeq" id="WP_200386708.1">
    <property type="nucleotide sequence ID" value="NZ_NRSD01000003.1"/>
</dbReference>
<reference evidence="1 2" key="1">
    <citation type="journal article" date="2020" name="Microorganisms">
        <title>Osmotic Adaptation and Compatible Solute Biosynthesis of Phototrophic Bacteria as Revealed from Genome Analyses.</title>
        <authorList>
            <person name="Imhoff J.F."/>
            <person name="Rahn T."/>
            <person name="Kunzel S."/>
            <person name="Keller A."/>
            <person name="Neulinger S.C."/>
        </authorList>
    </citation>
    <scope>NUCLEOTIDE SEQUENCE [LARGE SCALE GENOMIC DNA]</scope>
    <source>
        <strain evidence="1 2">DSM 21303</strain>
    </source>
</reference>
<proteinExistence type="predicted"/>
<dbReference type="EMBL" id="NRSD01000003">
    <property type="protein sequence ID" value="MBK1643900.1"/>
    <property type="molecule type" value="Genomic_DNA"/>
</dbReference>
<organism evidence="1 2">
    <name type="scientific">Thiocapsa imhoffii</name>
    <dbReference type="NCBI Taxonomy" id="382777"/>
    <lineage>
        <taxon>Bacteria</taxon>
        <taxon>Pseudomonadati</taxon>
        <taxon>Pseudomonadota</taxon>
        <taxon>Gammaproteobacteria</taxon>
        <taxon>Chromatiales</taxon>
        <taxon>Chromatiaceae</taxon>
        <taxon>Thiocapsa</taxon>
    </lineage>
</organism>
<protein>
    <submittedName>
        <fullName evidence="1">Uncharacterized protein</fullName>
    </submittedName>
</protein>
<comment type="caution">
    <text evidence="1">The sequence shown here is derived from an EMBL/GenBank/DDBJ whole genome shotgun (WGS) entry which is preliminary data.</text>
</comment>
<accession>A0A9X0WG63</accession>
<gene>
    <name evidence="1" type="ORF">CKO25_04330</name>
</gene>
<evidence type="ECO:0000313" key="2">
    <source>
        <dbReference type="Proteomes" id="UP001138802"/>
    </source>
</evidence>
<keyword evidence="2" id="KW-1185">Reference proteome</keyword>
<dbReference type="AlphaFoldDB" id="A0A9X0WG63"/>
<name>A0A9X0WG63_9GAMM</name>